<dbReference type="eggNOG" id="COG2318">
    <property type="taxonomic scope" value="Bacteria"/>
</dbReference>
<evidence type="ECO:0000313" key="2">
    <source>
        <dbReference type="EMBL" id="ACO45410.1"/>
    </source>
</evidence>
<evidence type="ECO:0000313" key="3">
    <source>
        <dbReference type="Proteomes" id="UP000002208"/>
    </source>
</evidence>
<dbReference type="OrthoDB" id="65762at2"/>
<dbReference type="KEGG" id="ddr:Deide_05711"/>
<reference evidence="2 3" key="1">
    <citation type="journal article" date="2009" name="PLoS Genet.">
        <title>Alliance of proteomics and genomics to unravel the specificities of Sahara bacterium Deinococcus deserti.</title>
        <authorList>
            <person name="de Groot A."/>
            <person name="Dulermo R."/>
            <person name="Ortet P."/>
            <person name="Blanchard L."/>
            <person name="Guerin P."/>
            <person name="Fernandez B."/>
            <person name="Vacherie B."/>
            <person name="Dossat C."/>
            <person name="Jolivet E."/>
            <person name="Siguier P."/>
            <person name="Chandler M."/>
            <person name="Barakat M."/>
            <person name="Dedieu A."/>
            <person name="Barbe V."/>
            <person name="Heulin T."/>
            <person name="Sommer S."/>
            <person name="Achouak W."/>
            <person name="Armengaud J."/>
        </authorList>
    </citation>
    <scope>NUCLEOTIDE SEQUENCE [LARGE SCALE GENOMIC DNA]</scope>
    <source>
        <strain evidence="3">DSM 17065 / CIP 109153 / LMG 22923 / VCD115</strain>
    </source>
</reference>
<sequence length="173" mass="19314">MNLGTTQGLRDGLLEVQETVSDYVRGLSDPQFTAGTAERWSPAHHLDHLYRSNTPVAAALGIRERLPYVAPDQQRRSFGEVQAAYRTRLAAGAQASGRFLPEPANDLGVQLELYRGSLKALHEQMQGWSDDELDARGMPHPALGVLTAREMLYFTIEHNLHHLRGMQARLEQS</sequence>
<gene>
    <name evidence="2" type="ordered locus">Deide_05711</name>
</gene>
<dbReference type="Proteomes" id="UP000002208">
    <property type="component" value="Chromosome"/>
</dbReference>
<dbReference type="InterPro" id="IPR024775">
    <property type="entry name" value="DinB-like"/>
</dbReference>
<dbReference type="SUPFAM" id="SSF109854">
    <property type="entry name" value="DinB/YfiT-like putative metalloenzymes"/>
    <property type="match status" value="1"/>
</dbReference>
<dbReference type="Gene3D" id="1.20.120.450">
    <property type="entry name" value="dinb family like domain"/>
    <property type="match status" value="1"/>
</dbReference>
<dbReference type="AlphaFoldDB" id="C1D0N6"/>
<name>C1D0N6_DEIDV</name>
<dbReference type="Pfam" id="PF12867">
    <property type="entry name" value="DinB_2"/>
    <property type="match status" value="1"/>
</dbReference>
<keyword evidence="3" id="KW-1185">Reference proteome</keyword>
<protein>
    <recommendedName>
        <fullName evidence="1">DinB-like domain-containing protein</fullName>
    </recommendedName>
</protein>
<dbReference type="RefSeq" id="WP_012692533.1">
    <property type="nucleotide sequence ID" value="NC_012526.1"/>
</dbReference>
<dbReference type="HOGENOM" id="CLU_104166_0_0_0"/>
<dbReference type="EMBL" id="CP001114">
    <property type="protein sequence ID" value="ACO45410.1"/>
    <property type="molecule type" value="Genomic_DNA"/>
</dbReference>
<dbReference type="STRING" id="546414.Deide_05711"/>
<accession>C1D0N6</accession>
<proteinExistence type="predicted"/>
<feature type="domain" description="DinB-like" evidence="1">
    <location>
        <begin position="15"/>
        <end position="164"/>
    </location>
</feature>
<organism evidence="2 3">
    <name type="scientific">Deinococcus deserti (strain DSM 17065 / CIP 109153 / LMG 22923 / VCD115)</name>
    <dbReference type="NCBI Taxonomy" id="546414"/>
    <lineage>
        <taxon>Bacteria</taxon>
        <taxon>Thermotogati</taxon>
        <taxon>Deinococcota</taxon>
        <taxon>Deinococci</taxon>
        <taxon>Deinococcales</taxon>
        <taxon>Deinococcaceae</taxon>
        <taxon>Deinococcus</taxon>
    </lineage>
</organism>
<dbReference type="InterPro" id="IPR034660">
    <property type="entry name" value="DinB/YfiT-like"/>
</dbReference>
<dbReference type="PaxDb" id="546414-Deide_05711"/>
<evidence type="ECO:0000259" key="1">
    <source>
        <dbReference type="Pfam" id="PF12867"/>
    </source>
</evidence>